<dbReference type="PANTHER" id="PTHR21856">
    <property type="entry name" value="FIBROUS SHEATH-INTERACTING PROTEIN 2"/>
    <property type="match status" value="1"/>
</dbReference>
<reference evidence="2" key="2">
    <citation type="submission" date="2025-09" db="UniProtKB">
        <authorList>
            <consortium name="Ensembl"/>
        </authorList>
    </citation>
    <scope>IDENTIFICATION</scope>
</reference>
<feature type="domain" description="Fibrous sheath-interacting protein 2 C-terminal" evidence="1">
    <location>
        <begin position="111"/>
        <end position="316"/>
    </location>
</feature>
<dbReference type="Proteomes" id="UP000694421">
    <property type="component" value="Unplaced"/>
</dbReference>
<keyword evidence="3" id="KW-1185">Reference proteome</keyword>
<dbReference type="GeneTree" id="ENSGT00680000100018"/>
<dbReference type="Pfam" id="PF15783">
    <property type="entry name" value="FSIP2"/>
    <property type="match status" value="2"/>
</dbReference>
<feature type="domain" description="Fibrous sheath-interacting protein 2 C-terminal" evidence="1">
    <location>
        <begin position="372"/>
        <end position="597"/>
    </location>
</feature>
<dbReference type="GO" id="GO:0005739">
    <property type="term" value="C:mitochondrion"/>
    <property type="evidence" value="ECO:0007669"/>
    <property type="project" value="TreeGrafter"/>
</dbReference>
<accession>A0A8D0E6H2</accession>
<evidence type="ECO:0000313" key="2">
    <source>
        <dbReference type="Ensembl" id="ENSSMRP00000026943.1"/>
    </source>
</evidence>
<dbReference type="PANTHER" id="PTHR21856:SF7">
    <property type="entry name" value="FIBROUS SHEATH-INTERACTING PROTEIN 2"/>
    <property type="match status" value="1"/>
</dbReference>
<dbReference type="Ensembl" id="ENSSMRT00000031486.1">
    <property type="protein sequence ID" value="ENSSMRP00000026943.1"/>
    <property type="gene ID" value="ENSSMRG00000020801.1"/>
</dbReference>
<evidence type="ECO:0000313" key="3">
    <source>
        <dbReference type="Proteomes" id="UP000694421"/>
    </source>
</evidence>
<organism evidence="2 3">
    <name type="scientific">Salvator merianae</name>
    <name type="common">Argentine black and white tegu</name>
    <name type="synonym">Tupinambis merianae</name>
    <dbReference type="NCBI Taxonomy" id="96440"/>
    <lineage>
        <taxon>Eukaryota</taxon>
        <taxon>Metazoa</taxon>
        <taxon>Chordata</taxon>
        <taxon>Craniata</taxon>
        <taxon>Vertebrata</taxon>
        <taxon>Euteleostomi</taxon>
        <taxon>Lepidosauria</taxon>
        <taxon>Squamata</taxon>
        <taxon>Bifurcata</taxon>
        <taxon>Unidentata</taxon>
        <taxon>Episquamata</taxon>
        <taxon>Laterata</taxon>
        <taxon>Teiioidea</taxon>
        <taxon>Teiidae</taxon>
        <taxon>Salvator</taxon>
    </lineage>
</organism>
<dbReference type="InterPro" id="IPR031554">
    <property type="entry name" value="FSIP2_C"/>
</dbReference>
<protein>
    <recommendedName>
        <fullName evidence="1">Fibrous sheath-interacting protein 2 C-terminal domain-containing protein</fullName>
    </recommendedName>
</protein>
<reference evidence="2" key="1">
    <citation type="submission" date="2025-08" db="UniProtKB">
        <authorList>
            <consortium name="Ensembl"/>
        </authorList>
    </citation>
    <scope>IDENTIFICATION</scope>
</reference>
<sequence length="603" mass="69130">MNLWFHHEPFARGPLQGIPESTCYSAICPLKLGHTAESIVNSLLCEFGLESESKVFTGCDEKGKHPRCRKTSGLPEFTESKQLRQKKNDSMEELTKSGVRILQRAEEKVYFPVVDKRTINKIVDSILREFAFQFTADRDMGRDIETLSVRAAEIILTEILDYQLPPPLCRRLPQTAYQNVRAEYIIQRVEHSVCFPKVRRHRPSPPEYITVLSQKYLEKVINQLVTQLFPYSEGPTQKQEKREFSNVEINDLCSYMISRVMTSISKHKIWVAKKDDHFIIQEITNHHLQTFLSKEEVPSGCLDTEALSEKIVGTVLDSLGEPFSSHVGVFPAKFLQEIVSRVLSKIFCVSSNKKEDYITTEISAHEIKLENISERVPAIDQETEEDIARSIYNQLLQKSNSQRELQESLKDHRNSTVYDIVHLLIREILNFHFQPFLNDSNSSVSGGIKWKKEKQPFSRRIYSAVLLEDVVVAFLCKILSSPNMLTYSKDTNLSQHKLKDLVIKLVNALVNELKILHVKVIQCAKEEGWSLPHVGAEKVVQISSSIYVKLLQLLGSEFEIFRTFQTNGQILAEKLAPLIIREISQYQFFDLISLQSKGLSKSQ</sequence>
<evidence type="ECO:0000259" key="1">
    <source>
        <dbReference type="Pfam" id="PF15783"/>
    </source>
</evidence>
<name>A0A8D0E6H2_SALMN</name>
<dbReference type="AlphaFoldDB" id="A0A8D0E6H2"/>
<proteinExistence type="predicted"/>
<dbReference type="InterPro" id="IPR038891">
    <property type="entry name" value="FSIP2"/>
</dbReference>